<keyword evidence="5" id="KW-1185">Reference proteome</keyword>
<evidence type="ECO:0000259" key="3">
    <source>
        <dbReference type="PROSITE" id="PS50157"/>
    </source>
</evidence>
<dbReference type="AlphaFoldDB" id="A0ABD2A260"/>
<keyword evidence="1" id="KW-0863">Zinc-finger</keyword>
<feature type="domain" description="C2H2-type" evidence="3">
    <location>
        <begin position="120"/>
        <end position="147"/>
    </location>
</feature>
<dbReference type="GO" id="GO:0008270">
    <property type="term" value="F:zinc ion binding"/>
    <property type="evidence" value="ECO:0007669"/>
    <property type="project" value="UniProtKB-KW"/>
</dbReference>
<feature type="region of interest" description="Disordered" evidence="2">
    <location>
        <begin position="1"/>
        <end position="29"/>
    </location>
</feature>
<dbReference type="InterPro" id="IPR013087">
    <property type="entry name" value="Znf_C2H2_type"/>
</dbReference>
<dbReference type="PROSITE" id="PS50157">
    <property type="entry name" value="ZINC_FINGER_C2H2_2"/>
    <property type="match status" value="2"/>
</dbReference>
<evidence type="ECO:0000256" key="2">
    <source>
        <dbReference type="SAM" id="MobiDB-lite"/>
    </source>
</evidence>
<gene>
    <name evidence="4" type="ORF">V1478_015906</name>
</gene>
<dbReference type="EMBL" id="JAUDFV010000156">
    <property type="protein sequence ID" value="KAL2714721.1"/>
    <property type="molecule type" value="Genomic_DNA"/>
</dbReference>
<keyword evidence="1" id="KW-0479">Metal-binding</keyword>
<evidence type="ECO:0000313" key="4">
    <source>
        <dbReference type="EMBL" id="KAL2714721.1"/>
    </source>
</evidence>
<reference evidence="4 5" key="1">
    <citation type="journal article" date="2024" name="Ann. Entomol. Soc. Am.">
        <title>Genomic analyses of the southern and eastern yellowjacket wasps (Hymenoptera: Vespidae) reveal evolutionary signatures of social life.</title>
        <authorList>
            <person name="Catto M.A."/>
            <person name="Caine P.B."/>
            <person name="Orr S.E."/>
            <person name="Hunt B.G."/>
            <person name="Goodisman M.A.D."/>
        </authorList>
    </citation>
    <scope>NUCLEOTIDE SEQUENCE [LARGE SCALE GENOMIC DNA]</scope>
    <source>
        <strain evidence="4">233</strain>
        <tissue evidence="4">Head and thorax</tissue>
    </source>
</reference>
<dbReference type="SUPFAM" id="SSF57667">
    <property type="entry name" value="beta-beta-alpha zinc fingers"/>
    <property type="match status" value="2"/>
</dbReference>
<dbReference type="Proteomes" id="UP001607302">
    <property type="component" value="Unassembled WGS sequence"/>
</dbReference>
<evidence type="ECO:0000256" key="1">
    <source>
        <dbReference type="PROSITE-ProRule" id="PRU00042"/>
    </source>
</evidence>
<evidence type="ECO:0000313" key="5">
    <source>
        <dbReference type="Proteomes" id="UP001607302"/>
    </source>
</evidence>
<comment type="caution">
    <text evidence="4">The sequence shown here is derived from an EMBL/GenBank/DDBJ whole genome shotgun (WGS) entry which is preliminary data.</text>
</comment>
<protein>
    <submittedName>
        <fullName evidence="4">Zinc finger protein 551-like</fullName>
    </submittedName>
</protein>
<dbReference type="InterPro" id="IPR036236">
    <property type="entry name" value="Znf_C2H2_sf"/>
</dbReference>
<accession>A0ABD2A260</accession>
<dbReference type="SMART" id="SM00355">
    <property type="entry name" value="ZnF_C2H2"/>
    <property type="match status" value="3"/>
</dbReference>
<proteinExistence type="predicted"/>
<name>A0ABD2A260_VESSQ</name>
<dbReference type="Gene3D" id="3.30.160.60">
    <property type="entry name" value="Classic Zinc Finger"/>
    <property type="match status" value="2"/>
</dbReference>
<keyword evidence="1" id="KW-0862">Zinc</keyword>
<organism evidence="4 5">
    <name type="scientific">Vespula squamosa</name>
    <name type="common">Southern yellow jacket</name>
    <name type="synonym">Wasp</name>
    <dbReference type="NCBI Taxonomy" id="30214"/>
    <lineage>
        <taxon>Eukaryota</taxon>
        <taxon>Metazoa</taxon>
        <taxon>Ecdysozoa</taxon>
        <taxon>Arthropoda</taxon>
        <taxon>Hexapoda</taxon>
        <taxon>Insecta</taxon>
        <taxon>Pterygota</taxon>
        <taxon>Neoptera</taxon>
        <taxon>Endopterygota</taxon>
        <taxon>Hymenoptera</taxon>
        <taxon>Apocrita</taxon>
        <taxon>Aculeata</taxon>
        <taxon>Vespoidea</taxon>
        <taxon>Vespidae</taxon>
        <taxon>Vespinae</taxon>
        <taxon>Vespula</taxon>
    </lineage>
</organism>
<feature type="domain" description="C2H2-type" evidence="3">
    <location>
        <begin position="55"/>
        <end position="82"/>
    </location>
</feature>
<dbReference type="Pfam" id="PF00096">
    <property type="entry name" value="zf-C2H2"/>
    <property type="match status" value="2"/>
</dbReference>
<sequence>MPRVDSVSELWPMGRRHGQDQQMTHYHQHQSERYQQMQRKSLDKSSMMVSQLRKYQCPKCDKSFSQSYSMYRHYRYECDSLPRYQYFRPIVLEKLQPTVLRHRHSRQLVRLQNVLNRRGFPCPKCSRIFHTSGGMNRHYRLECVDLPRFKCPHCDMKSKYTQAIYRHIRAKHRNMELRFVKLY</sequence>